<accession>A0A151GPC9</accession>
<sequence length="416" mass="43678">MKPSTHLLTAASLAAVALAGPVPLESREMKEPKPDGHAILLEWMFDGKPAGGLDDITFPINLAEANPKEEYFFGQSVSFDKHDNKYAYIGIQTRDKDHNIHAAFSSFQAGTTSSHANCKDTADLRPGVSCAVDIKGDYSHIYHLNIKRTGAYTWRGSIIDSVTGESTVIGEWTLPESTGLMSSRRTGFVEYIPQSNGRGDSTCIGLPAVAVTFGNPTSNTPNCGSATYSQVNGMGRCSGQTESFTSQNVTNGVNIQLGPDQSPNKAVAIPDSSATSPSPAPQPLQSENQGGKPLGNGVDKDPADPPATSPSPAPQPQQPEKQRGPPLGNGVEEEPADAREANPSNGQPPQQGNQRGPSAGTGKGDGTDKSTLPSPPAAKPAPSRYGQTPQPEDLKDGNGLGAGEEPNECPAEYEDY</sequence>
<dbReference type="RefSeq" id="XP_040658292.1">
    <property type="nucleotide sequence ID" value="XM_040797409.1"/>
</dbReference>
<dbReference type="InParanoid" id="A0A151GPC9"/>
<dbReference type="GeneID" id="63712710"/>
<feature type="chain" id="PRO_5007580795" evidence="2">
    <location>
        <begin position="20"/>
        <end position="416"/>
    </location>
</feature>
<comment type="caution">
    <text evidence="3">The sequence shown here is derived from an EMBL/GenBank/DDBJ whole genome shotgun (WGS) entry which is preliminary data.</text>
</comment>
<keyword evidence="4" id="KW-1185">Reference proteome</keyword>
<dbReference type="EMBL" id="LAYC01000001">
    <property type="protein sequence ID" value="KYK58940.1"/>
    <property type="molecule type" value="Genomic_DNA"/>
</dbReference>
<feature type="region of interest" description="Disordered" evidence="1">
    <location>
        <begin position="251"/>
        <end position="416"/>
    </location>
</feature>
<name>A0A151GPC9_DRECN</name>
<feature type="compositionally biased region" description="Acidic residues" evidence="1">
    <location>
        <begin position="405"/>
        <end position="416"/>
    </location>
</feature>
<dbReference type="Proteomes" id="UP000076580">
    <property type="component" value="Chromosome 01"/>
</dbReference>
<feature type="compositionally biased region" description="Pro residues" evidence="1">
    <location>
        <begin position="304"/>
        <end position="317"/>
    </location>
</feature>
<feature type="signal peptide" evidence="2">
    <location>
        <begin position="1"/>
        <end position="19"/>
    </location>
</feature>
<proteinExistence type="predicted"/>
<dbReference type="STRING" id="98403.A0A151GPC9"/>
<evidence type="ECO:0000256" key="1">
    <source>
        <dbReference type="SAM" id="MobiDB-lite"/>
    </source>
</evidence>
<feature type="compositionally biased region" description="Low complexity" evidence="1">
    <location>
        <begin position="342"/>
        <end position="358"/>
    </location>
</feature>
<feature type="compositionally biased region" description="Polar residues" evidence="1">
    <location>
        <begin position="251"/>
        <end position="264"/>
    </location>
</feature>
<reference evidence="3 4" key="1">
    <citation type="journal article" date="2016" name="Sci. Rep.">
        <title>Insights into Adaptations to a Near-Obligate Nematode Endoparasitic Lifestyle from the Finished Genome of Drechmeria coniospora.</title>
        <authorList>
            <person name="Zhang L."/>
            <person name="Zhou Z."/>
            <person name="Guo Q."/>
            <person name="Fokkens L."/>
            <person name="Miskei M."/>
            <person name="Pocsi I."/>
            <person name="Zhang W."/>
            <person name="Chen M."/>
            <person name="Wang L."/>
            <person name="Sun Y."/>
            <person name="Donzelli B.G."/>
            <person name="Gibson D.M."/>
            <person name="Nelson D.R."/>
            <person name="Luo J.G."/>
            <person name="Rep M."/>
            <person name="Liu H."/>
            <person name="Yang S."/>
            <person name="Wang J."/>
            <person name="Krasnoff S.B."/>
            <person name="Xu Y."/>
            <person name="Molnar I."/>
            <person name="Lin M."/>
        </authorList>
    </citation>
    <scope>NUCLEOTIDE SEQUENCE [LARGE SCALE GENOMIC DNA]</scope>
    <source>
        <strain evidence="3 4">ARSEF 6962</strain>
    </source>
</reference>
<keyword evidence="2" id="KW-0732">Signal</keyword>
<evidence type="ECO:0000313" key="4">
    <source>
        <dbReference type="Proteomes" id="UP000076580"/>
    </source>
</evidence>
<gene>
    <name evidence="3" type="ORF">DCS_00067</name>
</gene>
<evidence type="ECO:0000313" key="3">
    <source>
        <dbReference type="EMBL" id="KYK58940.1"/>
    </source>
</evidence>
<evidence type="ECO:0000256" key="2">
    <source>
        <dbReference type="SAM" id="SignalP"/>
    </source>
</evidence>
<dbReference type="AlphaFoldDB" id="A0A151GPC9"/>
<organism evidence="3 4">
    <name type="scientific">Drechmeria coniospora</name>
    <name type="common">Nematophagous fungus</name>
    <name type="synonym">Meria coniospora</name>
    <dbReference type="NCBI Taxonomy" id="98403"/>
    <lineage>
        <taxon>Eukaryota</taxon>
        <taxon>Fungi</taxon>
        <taxon>Dikarya</taxon>
        <taxon>Ascomycota</taxon>
        <taxon>Pezizomycotina</taxon>
        <taxon>Sordariomycetes</taxon>
        <taxon>Hypocreomycetidae</taxon>
        <taxon>Hypocreales</taxon>
        <taxon>Ophiocordycipitaceae</taxon>
        <taxon>Drechmeria</taxon>
    </lineage>
</organism>
<protein>
    <submittedName>
        <fullName evidence="3">Uncharacterized protein</fullName>
    </submittedName>
</protein>